<evidence type="ECO:0000313" key="1">
    <source>
        <dbReference type="EMBL" id="KIK84221.1"/>
    </source>
</evidence>
<reference evidence="1 2" key="1">
    <citation type="submission" date="2014-04" db="EMBL/GenBank/DDBJ databases">
        <authorList>
            <consortium name="DOE Joint Genome Institute"/>
            <person name="Kuo A."/>
            <person name="Kohler A."/>
            <person name="Jargeat P."/>
            <person name="Nagy L.G."/>
            <person name="Floudas D."/>
            <person name="Copeland A."/>
            <person name="Barry K.W."/>
            <person name="Cichocki N."/>
            <person name="Veneault-Fourrey C."/>
            <person name="LaButti K."/>
            <person name="Lindquist E.A."/>
            <person name="Lipzen A."/>
            <person name="Lundell T."/>
            <person name="Morin E."/>
            <person name="Murat C."/>
            <person name="Sun H."/>
            <person name="Tunlid A."/>
            <person name="Henrissat B."/>
            <person name="Grigoriev I.V."/>
            <person name="Hibbett D.S."/>
            <person name="Martin F."/>
            <person name="Nordberg H.P."/>
            <person name="Cantor M.N."/>
            <person name="Hua S.X."/>
        </authorList>
    </citation>
    <scope>NUCLEOTIDE SEQUENCE [LARGE SCALE GENOMIC DNA]</scope>
    <source>
        <strain evidence="1 2">Ve08.2h10</strain>
    </source>
</reference>
<dbReference type="InParanoid" id="A0A0D0DGW1"/>
<gene>
    <name evidence="1" type="ORF">PAXRUDRAFT_152944</name>
</gene>
<accession>A0A0D0DGW1</accession>
<dbReference type="EMBL" id="KN825579">
    <property type="protein sequence ID" value="KIK84221.1"/>
    <property type="molecule type" value="Genomic_DNA"/>
</dbReference>
<dbReference type="HOGENOM" id="CLU_174975_0_0_1"/>
<dbReference type="Proteomes" id="UP000054538">
    <property type="component" value="Unassembled WGS sequence"/>
</dbReference>
<feature type="non-terminal residue" evidence="1">
    <location>
        <position position="1"/>
    </location>
</feature>
<name>A0A0D0DGW1_9AGAM</name>
<dbReference type="AlphaFoldDB" id="A0A0D0DGW1"/>
<organism evidence="1 2">
    <name type="scientific">Paxillus rubicundulus Ve08.2h10</name>
    <dbReference type="NCBI Taxonomy" id="930991"/>
    <lineage>
        <taxon>Eukaryota</taxon>
        <taxon>Fungi</taxon>
        <taxon>Dikarya</taxon>
        <taxon>Basidiomycota</taxon>
        <taxon>Agaricomycotina</taxon>
        <taxon>Agaricomycetes</taxon>
        <taxon>Agaricomycetidae</taxon>
        <taxon>Boletales</taxon>
        <taxon>Paxilineae</taxon>
        <taxon>Paxillaceae</taxon>
        <taxon>Paxillus</taxon>
    </lineage>
</organism>
<protein>
    <submittedName>
        <fullName evidence="1">Unplaced genomic scaffold scaffold_757, whole genome shotgun sequence</fullName>
    </submittedName>
</protein>
<dbReference type="OrthoDB" id="2692481at2759"/>
<reference evidence="2" key="2">
    <citation type="submission" date="2015-01" db="EMBL/GenBank/DDBJ databases">
        <title>Evolutionary Origins and Diversification of the Mycorrhizal Mutualists.</title>
        <authorList>
            <consortium name="DOE Joint Genome Institute"/>
            <consortium name="Mycorrhizal Genomics Consortium"/>
            <person name="Kohler A."/>
            <person name="Kuo A."/>
            <person name="Nagy L.G."/>
            <person name="Floudas D."/>
            <person name="Copeland A."/>
            <person name="Barry K.W."/>
            <person name="Cichocki N."/>
            <person name="Veneault-Fourrey C."/>
            <person name="LaButti K."/>
            <person name="Lindquist E.A."/>
            <person name="Lipzen A."/>
            <person name="Lundell T."/>
            <person name="Morin E."/>
            <person name="Murat C."/>
            <person name="Riley R."/>
            <person name="Ohm R."/>
            <person name="Sun H."/>
            <person name="Tunlid A."/>
            <person name="Henrissat B."/>
            <person name="Grigoriev I.V."/>
            <person name="Hibbett D.S."/>
            <person name="Martin F."/>
        </authorList>
    </citation>
    <scope>NUCLEOTIDE SEQUENCE [LARGE SCALE GENOMIC DNA]</scope>
    <source>
        <strain evidence="2">Ve08.2h10</strain>
    </source>
</reference>
<evidence type="ECO:0000313" key="2">
    <source>
        <dbReference type="Proteomes" id="UP000054538"/>
    </source>
</evidence>
<proteinExistence type="predicted"/>
<keyword evidence="2" id="KW-1185">Reference proteome</keyword>
<sequence>RKRNTEDLLTIFSDHITVKFMSADGKMVETKVGHWCKVCKEDQVFVVKHGKWKAFHLGSNSSCRQHIHSHYELYQKQCKELKIVENPHAVPRELVNVWEAAKNNTRRGQQATLDGQFPVVPGT</sequence>